<proteinExistence type="predicted"/>
<dbReference type="KEGG" id="orp:MOP44_02815"/>
<keyword evidence="1" id="KW-0812">Transmembrane</keyword>
<evidence type="ECO:0000256" key="1">
    <source>
        <dbReference type="SAM" id="Phobius"/>
    </source>
</evidence>
<evidence type="ECO:0000313" key="2">
    <source>
        <dbReference type="EMBL" id="UWZ84878.1"/>
    </source>
</evidence>
<feature type="transmembrane region" description="Helical" evidence="1">
    <location>
        <begin position="74"/>
        <end position="91"/>
    </location>
</feature>
<dbReference type="AlphaFoldDB" id="A0A9J7BVE9"/>
<sequence>MQNHFNGSARSLRNLYFVRTVFQALWAAAVLSTASAQPDVASILLIVYPLWDVACTLYDLRASRLTGDARTSQIINALLGSAVALGIGFTISSKPAYSIAIFGAWAFGAGALQLVAGLIRRKQFGGQWAMILSGLQSTAAGIAFVLGGLGGKLHAKDMGGYAIFGAIYFLIAGVLLSRKLSQALADPIQG</sequence>
<reference evidence="2" key="1">
    <citation type="submission" date="2021-04" db="EMBL/GenBank/DDBJ databases">
        <title>Phylogenetic analysis of Acidobacteriaceae.</title>
        <authorList>
            <person name="Qiu L."/>
            <person name="Zhang Q."/>
        </authorList>
    </citation>
    <scope>NUCLEOTIDE SEQUENCE</scope>
    <source>
        <strain evidence="2">DSM 25168</strain>
    </source>
</reference>
<evidence type="ECO:0000313" key="3">
    <source>
        <dbReference type="Proteomes" id="UP001059380"/>
    </source>
</evidence>
<gene>
    <name evidence="2" type="ORF">MOP44_02815</name>
</gene>
<evidence type="ECO:0008006" key="4">
    <source>
        <dbReference type="Google" id="ProtNLM"/>
    </source>
</evidence>
<dbReference type="EMBL" id="CP093313">
    <property type="protein sequence ID" value="UWZ84878.1"/>
    <property type="molecule type" value="Genomic_DNA"/>
</dbReference>
<keyword evidence="1" id="KW-1133">Transmembrane helix</keyword>
<organism evidence="2 3">
    <name type="scientific">Occallatibacter riparius</name>
    <dbReference type="NCBI Taxonomy" id="1002689"/>
    <lineage>
        <taxon>Bacteria</taxon>
        <taxon>Pseudomonadati</taxon>
        <taxon>Acidobacteriota</taxon>
        <taxon>Terriglobia</taxon>
        <taxon>Terriglobales</taxon>
        <taxon>Acidobacteriaceae</taxon>
        <taxon>Occallatibacter</taxon>
    </lineage>
</organism>
<name>A0A9J7BVE9_9BACT</name>
<dbReference type="Proteomes" id="UP001059380">
    <property type="component" value="Chromosome"/>
</dbReference>
<feature type="transmembrane region" description="Helical" evidence="1">
    <location>
        <begin position="158"/>
        <end position="176"/>
    </location>
</feature>
<feature type="transmembrane region" description="Helical" evidence="1">
    <location>
        <begin position="97"/>
        <end position="116"/>
    </location>
</feature>
<dbReference type="RefSeq" id="WP_260794384.1">
    <property type="nucleotide sequence ID" value="NZ_CP093313.1"/>
</dbReference>
<feature type="transmembrane region" description="Helical" evidence="1">
    <location>
        <begin position="128"/>
        <end position="146"/>
    </location>
</feature>
<keyword evidence="3" id="KW-1185">Reference proteome</keyword>
<keyword evidence="1" id="KW-0472">Membrane</keyword>
<accession>A0A9J7BVE9</accession>
<protein>
    <recommendedName>
        <fullName evidence="4">DUF308 domain-containing protein</fullName>
    </recommendedName>
</protein>